<name>A0A2A2JDR8_9BILA</name>
<dbReference type="SUPFAM" id="SSF53474">
    <property type="entry name" value="alpha/beta-Hydrolases"/>
    <property type="match status" value="1"/>
</dbReference>
<dbReference type="PANTHER" id="PTHR20908:SF1">
    <property type="entry name" value="LD15586P"/>
    <property type="match status" value="1"/>
</dbReference>
<evidence type="ECO:0000313" key="2">
    <source>
        <dbReference type="Proteomes" id="UP000218231"/>
    </source>
</evidence>
<protein>
    <recommendedName>
        <fullName evidence="3">Serine aminopeptidase S33 domain-containing protein</fullName>
    </recommendedName>
</protein>
<dbReference type="GO" id="GO:0017171">
    <property type="term" value="F:serine hydrolase activity"/>
    <property type="evidence" value="ECO:0007669"/>
    <property type="project" value="TreeGrafter"/>
</dbReference>
<gene>
    <name evidence="1" type="ORF">WR25_25753</name>
</gene>
<dbReference type="InterPro" id="IPR029058">
    <property type="entry name" value="AB_hydrolase_fold"/>
</dbReference>
<dbReference type="Pfam" id="PF05705">
    <property type="entry name" value="DUF829"/>
    <property type="match status" value="1"/>
</dbReference>
<keyword evidence="2" id="KW-1185">Reference proteome</keyword>
<dbReference type="InterPro" id="IPR008547">
    <property type="entry name" value="DUF829_TMEM53"/>
</dbReference>
<dbReference type="PANTHER" id="PTHR20908">
    <property type="entry name" value="LD15586P"/>
    <property type="match status" value="1"/>
</dbReference>
<evidence type="ECO:0000313" key="1">
    <source>
        <dbReference type="EMBL" id="PAV59805.1"/>
    </source>
</evidence>
<evidence type="ECO:0008006" key="3">
    <source>
        <dbReference type="Google" id="ProtNLM"/>
    </source>
</evidence>
<accession>A0A2A2JDR8</accession>
<dbReference type="AlphaFoldDB" id="A0A2A2JDR8"/>
<dbReference type="Gene3D" id="3.40.50.1820">
    <property type="entry name" value="alpha/beta hydrolase"/>
    <property type="match status" value="1"/>
</dbReference>
<dbReference type="Proteomes" id="UP000218231">
    <property type="component" value="Unassembled WGS sequence"/>
</dbReference>
<dbReference type="EMBL" id="LIAE01010499">
    <property type="protein sequence ID" value="PAV59805.1"/>
    <property type="molecule type" value="Genomic_DNA"/>
</dbReference>
<organism evidence="1 2">
    <name type="scientific">Diploscapter pachys</name>
    <dbReference type="NCBI Taxonomy" id="2018661"/>
    <lineage>
        <taxon>Eukaryota</taxon>
        <taxon>Metazoa</taxon>
        <taxon>Ecdysozoa</taxon>
        <taxon>Nematoda</taxon>
        <taxon>Chromadorea</taxon>
        <taxon>Rhabditida</taxon>
        <taxon>Rhabditina</taxon>
        <taxon>Rhabditomorpha</taxon>
        <taxon>Rhabditoidea</taxon>
        <taxon>Rhabditidae</taxon>
        <taxon>Diploscapter</taxon>
    </lineage>
</organism>
<sequence>MSSKLKDASAYQLMKYKLWKSSALMGARMDNLRLKFVRAAGGDMRRFCAHHFLKTHPELPSQLSFVYSDGDTICPPDSIAEFHESLEKAGNRHIEVLRFKDSAHVEHYRRYPKEYESLIDGFLRSLEEQDDFPRIPRSKI</sequence>
<comment type="caution">
    <text evidence="1">The sequence shown here is derived from an EMBL/GenBank/DDBJ whole genome shotgun (WGS) entry which is preliminary data.</text>
</comment>
<dbReference type="OrthoDB" id="77878at2759"/>
<reference evidence="1 2" key="1">
    <citation type="journal article" date="2017" name="Curr. Biol.">
        <title>Genome architecture and evolution of a unichromosomal asexual nematode.</title>
        <authorList>
            <person name="Fradin H."/>
            <person name="Zegar C."/>
            <person name="Gutwein M."/>
            <person name="Lucas J."/>
            <person name="Kovtun M."/>
            <person name="Corcoran D."/>
            <person name="Baugh L.R."/>
            <person name="Kiontke K."/>
            <person name="Gunsalus K."/>
            <person name="Fitch D.H."/>
            <person name="Piano F."/>
        </authorList>
    </citation>
    <scope>NUCLEOTIDE SEQUENCE [LARGE SCALE GENOMIC DNA]</scope>
    <source>
        <strain evidence="1">PF1309</strain>
    </source>
</reference>
<proteinExistence type="predicted"/>